<gene>
    <name evidence="2" type="ORF">U6N30_28225</name>
</gene>
<feature type="chain" id="PRO_5046016831" description="Lipoprotein" evidence="1">
    <location>
        <begin position="18"/>
        <end position="220"/>
    </location>
</feature>
<accession>A0ABZ1B2G9</accession>
<sequence length="220" mass="23121">MRIPRLTAVIAATLLLAACGGSPLEGKTAEEIVTAAADVLEDAGSVHVSGAIDQDGQEGEVDLHLQGEDATGTISLGGAEVELLSVDGTSYLKASPEFWASFGMPEGMTTLFEDQWIVLPGEAAGQFGDFTLAGIVEELRNPESPLGDEVRTDELDGEDVVVVEQEDGSTLTVADDEKPYPLRMTGDDTPDGITFSRFGETEDITVPDDALDLEDMMGGA</sequence>
<name>A0ABZ1B2G9_9ACTN</name>
<evidence type="ECO:0008006" key="4">
    <source>
        <dbReference type="Google" id="ProtNLM"/>
    </source>
</evidence>
<protein>
    <recommendedName>
        <fullName evidence="4">Lipoprotein</fullName>
    </recommendedName>
</protein>
<reference evidence="2 3" key="1">
    <citation type="submission" date="2023-12" db="EMBL/GenBank/DDBJ databases">
        <title>Blastococcus brunescens sp. nov., an actonobacterium isolated from sandstone collected in sahara desert.</title>
        <authorList>
            <person name="Gtari M."/>
            <person name="Ghodhbane F."/>
        </authorList>
    </citation>
    <scope>NUCLEOTIDE SEQUENCE [LARGE SCALE GENOMIC DNA]</scope>
    <source>
        <strain evidence="2 3">BMG 8361</strain>
    </source>
</reference>
<feature type="signal peptide" evidence="1">
    <location>
        <begin position="1"/>
        <end position="17"/>
    </location>
</feature>
<evidence type="ECO:0000256" key="1">
    <source>
        <dbReference type="SAM" id="SignalP"/>
    </source>
</evidence>
<proteinExistence type="predicted"/>
<dbReference type="Proteomes" id="UP001324287">
    <property type="component" value="Chromosome"/>
</dbReference>
<dbReference type="RefSeq" id="WP_324274879.1">
    <property type="nucleotide sequence ID" value="NZ_CP141261.1"/>
</dbReference>
<organism evidence="2 3">
    <name type="scientific">Blastococcus brunescens</name>
    <dbReference type="NCBI Taxonomy" id="1564165"/>
    <lineage>
        <taxon>Bacteria</taxon>
        <taxon>Bacillati</taxon>
        <taxon>Actinomycetota</taxon>
        <taxon>Actinomycetes</taxon>
        <taxon>Geodermatophilales</taxon>
        <taxon>Geodermatophilaceae</taxon>
        <taxon>Blastococcus</taxon>
    </lineage>
</organism>
<dbReference type="EMBL" id="CP141261">
    <property type="protein sequence ID" value="WRL63544.1"/>
    <property type="molecule type" value="Genomic_DNA"/>
</dbReference>
<keyword evidence="1" id="KW-0732">Signal</keyword>
<evidence type="ECO:0000313" key="3">
    <source>
        <dbReference type="Proteomes" id="UP001324287"/>
    </source>
</evidence>
<dbReference type="PROSITE" id="PS51257">
    <property type="entry name" value="PROKAR_LIPOPROTEIN"/>
    <property type="match status" value="1"/>
</dbReference>
<evidence type="ECO:0000313" key="2">
    <source>
        <dbReference type="EMBL" id="WRL63544.1"/>
    </source>
</evidence>
<keyword evidence="3" id="KW-1185">Reference proteome</keyword>
<dbReference type="Gene3D" id="2.50.20.20">
    <property type="match status" value="1"/>
</dbReference>